<evidence type="ECO:0008006" key="3">
    <source>
        <dbReference type="Google" id="ProtNLM"/>
    </source>
</evidence>
<sequence>MNITQLLIFNLKAKYGNLVAASRHVGISAATLQNWADSKSKPNMTHLNIISNTTKINASLWISENFLVLSSQSEYTETVCLHNYFRVNIDFYLRQTGKRRRDFVNQYNNSFIDSMSPNTFDGYRSGRTVNIPLHRLEELSTFFNCEPNNLIEVRKHA</sequence>
<gene>
    <name evidence="1" type="ORF">GCM10008936_17460</name>
</gene>
<name>A0ABN1B4K2_9LACT</name>
<dbReference type="Proteomes" id="UP001410648">
    <property type="component" value="Unassembled WGS sequence"/>
</dbReference>
<keyword evidence="2" id="KW-1185">Reference proteome</keyword>
<evidence type="ECO:0000313" key="2">
    <source>
        <dbReference type="Proteomes" id="UP001410648"/>
    </source>
</evidence>
<evidence type="ECO:0000313" key="1">
    <source>
        <dbReference type="EMBL" id="GAA0490125.1"/>
    </source>
</evidence>
<dbReference type="EMBL" id="BAAADA010000158">
    <property type="protein sequence ID" value="GAA0490125.1"/>
    <property type="molecule type" value="Genomic_DNA"/>
</dbReference>
<reference evidence="1 2" key="1">
    <citation type="journal article" date="2019" name="Int. J. Syst. Evol. Microbiol.">
        <title>The Global Catalogue of Microorganisms (GCM) 10K type strain sequencing project: providing services to taxonomists for standard genome sequencing and annotation.</title>
        <authorList>
            <consortium name="The Broad Institute Genomics Platform"/>
            <consortium name="The Broad Institute Genome Sequencing Center for Infectious Disease"/>
            <person name="Wu L."/>
            <person name="Ma J."/>
        </authorList>
    </citation>
    <scope>NUCLEOTIDE SEQUENCE [LARGE SCALE GENOMIC DNA]</scope>
    <source>
        <strain evidence="1 2">JCM 14232</strain>
    </source>
</reference>
<accession>A0ABN1B4K2</accession>
<comment type="caution">
    <text evidence="1">The sequence shown here is derived from an EMBL/GenBank/DDBJ whole genome shotgun (WGS) entry which is preliminary data.</text>
</comment>
<proteinExistence type="predicted"/>
<protein>
    <recommendedName>
        <fullName evidence="3">HTH cro/C1-type domain-containing protein</fullName>
    </recommendedName>
</protein>
<organism evidence="1 2">
    <name type="scientific">Alkalibacterium indicireducens</name>
    <dbReference type="NCBI Taxonomy" id="398758"/>
    <lineage>
        <taxon>Bacteria</taxon>
        <taxon>Bacillati</taxon>
        <taxon>Bacillota</taxon>
        <taxon>Bacilli</taxon>
        <taxon>Lactobacillales</taxon>
        <taxon>Carnobacteriaceae</taxon>
        <taxon>Alkalibacterium</taxon>
    </lineage>
</organism>